<evidence type="ECO:0000259" key="2">
    <source>
        <dbReference type="Pfam" id="PF18265"/>
    </source>
</evidence>
<dbReference type="Gene3D" id="6.10.140.1710">
    <property type="match status" value="1"/>
</dbReference>
<dbReference type="Proteomes" id="UP000262825">
    <property type="component" value="Unassembled WGS sequence"/>
</dbReference>
<organism evidence="3 4">
    <name type="scientific">Saccharomycodes ludwigii</name>
    <dbReference type="NCBI Taxonomy" id="36035"/>
    <lineage>
        <taxon>Eukaryota</taxon>
        <taxon>Fungi</taxon>
        <taxon>Dikarya</taxon>
        <taxon>Ascomycota</taxon>
        <taxon>Saccharomycotina</taxon>
        <taxon>Saccharomycetes</taxon>
        <taxon>Saccharomycodales</taxon>
        <taxon>Saccharomycodaceae</taxon>
        <taxon>Saccharomycodes</taxon>
    </lineage>
</organism>
<dbReference type="VEuPathDB" id="FungiDB:SCODWIG_03515"/>
<keyword evidence="4" id="KW-1185">Reference proteome</keyword>
<proteinExistence type="predicted"/>
<gene>
    <name evidence="3" type="ORF">SCODWIG_03515</name>
</gene>
<dbReference type="AlphaFoldDB" id="A0A376BB12"/>
<dbReference type="Pfam" id="PF18265">
    <property type="entry name" value="Nas2_N"/>
    <property type="match status" value="1"/>
</dbReference>
<dbReference type="PANTHER" id="PTHR12651">
    <property type="entry name" value="26S PROTEASOME NON-ATPASE REGULATORY SUBUNIT 9"/>
    <property type="match status" value="1"/>
</dbReference>
<evidence type="ECO:0000313" key="3">
    <source>
        <dbReference type="EMBL" id="SSD61754.1"/>
    </source>
</evidence>
<sequence>MSLQTDNDFSKLSLENDHDNLNIDPELRKTIDKTIYGGADGSFNNHVKTPLADLIILKGNIEAELLRFEELLKSNFEAKSQSNPQATTSIANTTLNNYDNAIFPSKTNDYMNAPLINRDGYPRDDVDIFTIRLLRQNCNMLKNDLTHLIDYIHVEMGKYWEGVDKKKGTSNSTITNNNDNATFDPIQASPFCKITGVLKGSPSDQCGLQDNDLLCRIGAIDTLKYYSSHDKLLGVSNYVKEHIDREIPVMIKRKQNGAFINLELTLIPNSNNWDGPGILGCTLVKI</sequence>
<dbReference type="SUPFAM" id="SSF50156">
    <property type="entry name" value="PDZ domain-like"/>
    <property type="match status" value="1"/>
</dbReference>
<dbReference type="InterPro" id="IPR040815">
    <property type="entry name" value="Nas2_N"/>
</dbReference>
<feature type="domain" description="Nas2 N-terminal" evidence="2">
    <location>
        <begin position="110"/>
        <end position="161"/>
    </location>
</feature>
<keyword evidence="1" id="KW-0143">Chaperone</keyword>
<protein>
    <recommendedName>
        <fullName evidence="2">Nas2 N-terminal domain-containing protein</fullName>
    </recommendedName>
</protein>
<reference evidence="4" key="1">
    <citation type="submission" date="2018-06" db="EMBL/GenBank/DDBJ databases">
        <authorList>
            <person name="Guldener U."/>
        </authorList>
    </citation>
    <scope>NUCLEOTIDE SEQUENCE [LARGE SCALE GENOMIC DNA]</scope>
    <source>
        <strain evidence="4">UTAD17</strain>
    </source>
</reference>
<accession>A0A376BB12</accession>
<dbReference type="InterPro" id="IPR035269">
    <property type="entry name" value="PSMD9"/>
</dbReference>
<dbReference type="EMBL" id="UFAJ01000873">
    <property type="protein sequence ID" value="SSD61754.1"/>
    <property type="molecule type" value="Genomic_DNA"/>
</dbReference>
<dbReference type="GO" id="GO:0005634">
    <property type="term" value="C:nucleus"/>
    <property type="evidence" value="ECO:0007669"/>
    <property type="project" value="TreeGrafter"/>
</dbReference>
<dbReference type="InterPro" id="IPR036034">
    <property type="entry name" value="PDZ_sf"/>
</dbReference>
<dbReference type="PANTHER" id="PTHR12651:SF1">
    <property type="entry name" value="26S PROTEASOME NON-ATPASE REGULATORY SUBUNIT 9"/>
    <property type="match status" value="1"/>
</dbReference>
<evidence type="ECO:0000256" key="1">
    <source>
        <dbReference type="ARBA" id="ARBA00023186"/>
    </source>
</evidence>
<dbReference type="GO" id="GO:0005737">
    <property type="term" value="C:cytoplasm"/>
    <property type="evidence" value="ECO:0007669"/>
    <property type="project" value="TreeGrafter"/>
</dbReference>
<dbReference type="Gene3D" id="2.30.42.10">
    <property type="match status" value="1"/>
</dbReference>
<evidence type="ECO:0000313" key="4">
    <source>
        <dbReference type="Proteomes" id="UP000262825"/>
    </source>
</evidence>
<dbReference type="GO" id="GO:0070682">
    <property type="term" value="P:proteasome regulatory particle assembly"/>
    <property type="evidence" value="ECO:0007669"/>
    <property type="project" value="InterPro"/>
</dbReference>
<name>A0A376BB12_9ASCO</name>